<protein>
    <submittedName>
        <fullName evidence="1">Uncharacterized protein</fullName>
    </submittedName>
</protein>
<accession>A0A9X0B8Z7</accession>
<dbReference type="EMBL" id="JAPZBU010000008">
    <property type="protein sequence ID" value="KAJ5392599.1"/>
    <property type="molecule type" value="Genomic_DNA"/>
</dbReference>
<dbReference type="RefSeq" id="XP_056488277.1">
    <property type="nucleotide sequence ID" value="XM_056632726.1"/>
</dbReference>
<dbReference type="Proteomes" id="UP001147747">
    <property type="component" value="Unassembled WGS sequence"/>
</dbReference>
<name>A0A9X0B8Z7_9EURO</name>
<reference evidence="1" key="1">
    <citation type="submission" date="2022-12" db="EMBL/GenBank/DDBJ databases">
        <authorList>
            <person name="Petersen C."/>
        </authorList>
    </citation>
    <scope>NUCLEOTIDE SEQUENCE</scope>
    <source>
        <strain evidence="1">IBT 29677</strain>
    </source>
</reference>
<dbReference type="GeneID" id="81371706"/>
<evidence type="ECO:0000313" key="1">
    <source>
        <dbReference type="EMBL" id="KAJ5392599.1"/>
    </source>
</evidence>
<reference evidence="1" key="2">
    <citation type="journal article" date="2023" name="IMA Fungus">
        <title>Comparative genomic study of the Penicillium genus elucidates a diverse pangenome and 15 lateral gene transfer events.</title>
        <authorList>
            <person name="Petersen C."/>
            <person name="Sorensen T."/>
            <person name="Nielsen M.R."/>
            <person name="Sondergaard T.E."/>
            <person name="Sorensen J.L."/>
            <person name="Fitzpatrick D.A."/>
            <person name="Frisvad J.C."/>
            <person name="Nielsen K.L."/>
        </authorList>
    </citation>
    <scope>NUCLEOTIDE SEQUENCE</scope>
    <source>
        <strain evidence="1">IBT 29677</strain>
    </source>
</reference>
<comment type="caution">
    <text evidence="1">The sequence shown here is derived from an EMBL/GenBank/DDBJ whole genome shotgun (WGS) entry which is preliminary data.</text>
</comment>
<evidence type="ECO:0000313" key="2">
    <source>
        <dbReference type="Proteomes" id="UP001147747"/>
    </source>
</evidence>
<dbReference type="AlphaFoldDB" id="A0A9X0B8Z7"/>
<keyword evidence="2" id="KW-1185">Reference proteome</keyword>
<proteinExistence type="predicted"/>
<organism evidence="1 2">
    <name type="scientific">Penicillium cosmopolitanum</name>
    <dbReference type="NCBI Taxonomy" id="1131564"/>
    <lineage>
        <taxon>Eukaryota</taxon>
        <taxon>Fungi</taxon>
        <taxon>Dikarya</taxon>
        <taxon>Ascomycota</taxon>
        <taxon>Pezizomycotina</taxon>
        <taxon>Eurotiomycetes</taxon>
        <taxon>Eurotiomycetidae</taxon>
        <taxon>Eurotiales</taxon>
        <taxon>Aspergillaceae</taxon>
        <taxon>Penicillium</taxon>
    </lineage>
</organism>
<gene>
    <name evidence="1" type="ORF">N7509_008089</name>
</gene>
<sequence>MKKLPRPEGSNLAAILKLCVFLHTKFRVMGMAFAVMSHPTEESTMIPVQEEQGQVGTEN</sequence>